<dbReference type="CDD" id="cd06133">
    <property type="entry name" value="ERI-1_3'hExo_like"/>
    <property type="match status" value="1"/>
</dbReference>
<name>A0ABU0TD50_9FLAO</name>
<dbReference type="Proteomes" id="UP001225072">
    <property type="component" value="Unassembled WGS sequence"/>
</dbReference>
<dbReference type="InterPro" id="IPR013520">
    <property type="entry name" value="Ribonucl_H"/>
</dbReference>
<evidence type="ECO:0000259" key="4">
    <source>
        <dbReference type="SMART" id="SM00479"/>
    </source>
</evidence>
<reference evidence="5 6" key="1">
    <citation type="submission" date="2023-07" db="EMBL/GenBank/DDBJ databases">
        <title>Functional and genomic diversity of the sorghum phyllosphere microbiome.</title>
        <authorList>
            <person name="Shade A."/>
        </authorList>
    </citation>
    <scope>NUCLEOTIDE SEQUENCE [LARGE SCALE GENOMIC DNA]</scope>
    <source>
        <strain evidence="5 6">SORGH_AS_1064</strain>
    </source>
</reference>
<organism evidence="5 6">
    <name type="scientific">Chryseobacterium camelliae</name>
    <dbReference type="NCBI Taxonomy" id="1265445"/>
    <lineage>
        <taxon>Bacteria</taxon>
        <taxon>Pseudomonadati</taxon>
        <taxon>Bacteroidota</taxon>
        <taxon>Flavobacteriia</taxon>
        <taxon>Flavobacteriales</taxon>
        <taxon>Weeksellaceae</taxon>
        <taxon>Chryseobacterium group</taxon>
        <taxon>Chryseobacterium</taxon>
    </lineage>
</organism>
<dbReference type="RefSeq" id="WP_307445329.1">
    <property type="nucleotide sequence ID" value="NZ_JAUTAL010000001.1"/>
</dbReference>
<evidence type="ECO:0000313" key="6">
    <source>
        <dbReference type="Proteomes" id="UP001225072"/>
    </source>
</evidence>
<evidence type="ECO:0000313" key="5">
    <source>
        <dbReference type="EMBL" id="MDQ1094992.1"/>
    </source>
</evidence>
<proteinExistence type="predicted"/>
<protein>
    <submittedName>
        <fullName evidence="5">Inhibitor of KinA sporulation pathway (Predicted exonuclease)</fullName>
    </submittedName>
</protein>
<dbReference type="InterPro" id="IPR047201">
    <property type="entry name" value="ERI-1_3'hExo-like"/>
</dbReference>
<gene>
    <name evidence="5" type="ORF">QE404_000139</name>
</gene>
<dbReference type="SUPFAM" id="SSF53098">
    <property type="entry name" value="Ribonuclease H-like"/>
    <property type="match status" value="1"/>
</dbReference>
<keyword evidence="3 5" id="KW-0269">Exonuclease</keyword>
<dbReference type="InterPro" id="IPR012337">
    <property type="entry name" value="RNaseH-like_sf"/>
</dbReference>
<dbReference type="EMBL" id="JAUTAL010000001">
    <property type="protein sequence ID" value="MDQ1094992.1"/>
    <property type="molecule type" value="Genomic_DNA"/>
</dbReference>
<feature type="domain" description="Exonuclease" evidence="4">
    <location>
        <begin position="6"/>
        <end position="185"/>
    </location>
</feature>
<dbReference type="Pfam" id="PF00929">
    <property type="entry name" value="RNase_T"/>
    <property type="match status" value="1"/>
</dbReference>
<evidence type="ECO:0000256" key="2">
    <source>
        <dbReference type="ARBA" id="ARBA00022801"/>
    </source>
</evidence>
<dbReference type="PANTHER" id="PTHR23044:SF61">
    <property type="entry name" value="3'-5' EXORIBONUCLEASE 1-RELATED"/>
    <property type="match status" value="1"/>
</dbReference>
<dbReference type="SMART" id="SM00479">
    <property type="entry name" value="EXOIII"/>
    <property type="match status" value="1"/>
</dbReference>
<accession>A0ABU0TD50</accession>
<evidence type="ECO:0000256" key="1">
    <source>
        <dbReference type="ARBA" id="ARBA00022722"/>
    </source>
</evidence>
<dbReference type="GO" id="GO:0004527">
    <property type="term" value="F:exonuclease activity"/>
    <property type="evidence" value="ECO:0007669"/>
    <property type="project" value="UniProtKB-KW"/>
</dbReference>
<keyword evidence="2" id="KW-0378">Hydrolase</keyword>
<keyword evidence="6" id="KW-1185">Reference proteome</keyword>
<sequence length="185" mass="20978">MKTTDHILIIDLEATCWDDRPPRGQESEIIEIGVCLMNAGNGRILRSEGILVKPQFSAVSPFCTELTSITPQMLDDEGILLEDALDILRAEYDSENLTWASYGNYDLNMLRDQARKFRVDYPLGDDHINVKTLFGDLHPAVRKSVGMARALGELNLKLEGTHHRGVDDARNITKILYWCLQQYKT</sequence>
<comment type="caution">
    <text evidence="5">The sequence shown here is derived from an EMBL/GenBank/DDBJ whole genome shotgun (WGS) entry which is preliminary data.</text>
</comment>
<evidence type="ECO:0000256" key="3">
    <source>
        <dbReference type="ARBA" id="ARBA00022839"/>
    </source>
</evidence>
<keyword evidence="1" id="KW-0540">Nuclease</keyword>
<dbReference type="Gene3D" id="3.30.420.10">
    <property type="entry name" value="Ribonuclease H-like superfamily/Ribonuclease H"/>
    <property type="match status" value="1"/>
</dbReference>
<dbReference type="InterPro" id="IPR051274">
    <property type="entry name" value="3-5_Exoribonuclease"/>
</dbReference>
<dbReference type="PANTHER" id="PTHR23044">
    <property type="entry name" value="3'-5' EXONUCLEASE ERI1-RELATED"/>
    <property type="match status" value="1"/>
</dbReference>
<dbReference type="InterPro" id="IPR036397">
    <property type="entry name" value="RNaseH_sf"/>
</dbReference>